<protein>
    <submittedName>
        <fullName evidence="5">Transcriptional regulator, LuxR family</fullName>
    </submittedName>
</protein>
<dbReference type="PANTHER" id="PTHR44688:SF16">
    <property type="entry name" value="DNA-BINDING TRANSCRIPTIONAL ACTIVATOR DEVR_DOSR"/>
    <property type="match status" value="1"/>
</dbReference>
<proteinExistence type="predicted"/>
<keyword evidence="6" id="KW-1185">Reference proteome</keyword>
<sequence length="156" mass="17346">MGPVASDSIPMQVRLHRTMTPAGFDHAPGPFVADGQPPDSRTQRERVRLAQIELLELSAQMTAPHLRRQILHIYSLLRNEPVVTPGPPKPPPFRLTLREMEVLTLVATGCSNVEAAEHLTIRAETVKTYMRSIMRKMGVRNRTAAVHAARQSGLLD</sequence>
<dbReference type="PANTHER" id="PTHR44688">
    <property type="entry name" value="DNA-BINDING TRANSCRIPTIONAL ACTIVATOR DEVR_DOSR"/>
    <property type="match status" value="1"/>
</dbReference>
<dbReference type="SMART" id="SM00421">
    <property type="entry name" value="HTH_LUXR"/>
    <property type="match status" value="1"/>
</dbReference>
<dbReference type="SUPFAM" id="SSF46894">
    <property type="entry name" value="C-terminal effector domain of the bipartite response regulators"/>
    <property type="match status" value="1"/>
</dbReference>
<dbReference type="PRINTS" id="PR00038">
    <property type="entry name" value="HTHLUXR"/>
</dbReference>
<dbReference type="Proteomes" id="UP000001937">
    <property type="component" value="Chromosome"/>
</dbReference>
<dbReference type="CDD" id="cd06170">
    <property type="entry name" value="LuxR_C_like"/>
    <property type="match status" value="1"/>
</dbReference>
<dbReference type="PROSITE" id="PS50043">
    <property type="entry name" value="HTH_LUXR_2"/>
    <property type="match status" value="1"/>
</dbReference>
<accession>A0A1X1Q265</accession>
<dbReference type="AlphaFoldDB" id="Q2JCS3"/>
<evidence type="ECO:0000313" key="5">
    <source>
        <dbReference type="EMBL" id="ABD10919.1"/>
    </source>
</evidence>
<evidence type="ECO:0000256" key="2">
    <source>
        <dbReference type="ARBA" id="ARBA00023125"/>
    </source>
</evidence>
<evidence type="ECO:0000256" key="4">
    <source>
        <dbReference type="SAM" id="MobiDB-lite"/>
    </source>
</evidence>
<dbReference type="InterPro" id="IPR036388">
    <property type="entry name" value="WH-like_DNA-bd_sf"/>
</dbReference>
<evidence type="ECO:0000256" key="3">
    <source>
        <dbReference type="ARBA" id="ARBA00023163"/>
    </source>
</evidence>
<dbReference type="Gene3D" id="1.10.10.10">
    <property type="entry name" value="Winged helix-like DNA-binding domain superfamily/Winged helix DNA-binding domain"/>
    <property type="match status" value="1"/>
</dbReference>
<dbReference type="EMBL" id="CP000249">
    <property type="protein sequence ID" value="ABD10919.1"/>
    <property type="molecule type" value="Genomic_DNA"/>
</dbReference>
<dbReference type="InterPro" id="IPR000792">
    <property type="entry name" value="Tscrpt_reg_LuxR_C"/>
</dbReference>
<dbReference type="RefSeq" id="WP_011435982.1">
    <property type="nucleotide sequence ID" value="NC_007777.1"/>
</dbReference>
<dbReference type="eggNOG" id="COG2197">
    <property type="taxonomic scope" value="Bacteria"/>
</dbReference>
<feature type="region of interest" description="Disordered" evidence="4">
    <location>
        <begin position="23"/>
        <end position="42"/>
    </location>
</feature>
<keyword evidence="3" id="KW-0804">Transcription</keyword>
<dbReference type="STRING" id="106370.Francci3_1543"/>
<dbReference type="GO" id="GO:0003677">
    <property type="term" value="F:DNA binding"/>
    <property type="evidence" value="ECO:0007669"/>
    <property type="project" value="UniProtKB-KW"/>
</dbReference>
<evidence type="ECO:0000256" key="1">
    <source>
        <dbReference type="ARBA" id="ARBA00023015"/>
    </source>
</evidence>
<keyword evidence="2" id="KW-0238">DNA-binding</keyword>
<gene>
    <name evidence="5" type="ordered locus">Francci3_1543</name>
</gene>
<dbReference type="Pfam" id="PF00196">
    <property type="entry name" value="GerE"/>
    <property type="match status" value="1"/>
</dbReference>
<name>Q2JCS3_FRACC</name>
<dbReference type="InterPro" id="IPR016032">
    <property type="entry name" value="Sig_transdc_resp-reg_C-effctor"/>
</dbReference>
<accession>Q2JCS3</accession>
<keyword evidence="1" id="KW-0805">Transcription regulation</keyword>
<reference evidence="5 6" key="1">
    <citation type="journal article" date="2007" name="Genome Res.">
        <title>Genome characteristics of facultatively symbiotic Frankia sp. strains reflect host range and host plant biogeography.</title>
        <authorList>
            <person name="Normand P."/>
            <person name="Lapierre P."/>
            <person name="Tisa L.S."/>
            <person name="Gogarten J.P."/>
            <person name="Alloisio N."/>
            <person name="Bagnarol E."/>
            <person name="Bassi C.A."/>
            <person name="Berry A.M."/>
            <person name="Bickhart D.M."/>
            <person name="Choisne N."/>
            <person name="Couloux A."/>
            <person name="Cournoyer B."/>
            <person name="Cruveiller S."/>
            <person name="Daubin V."/>
            <person name="Demange N."/>
            <person name="Francino M.P."/>
            <person name="Goltsman E."/>
            <person name="Huang Y."/>
            <person name="Kopp O.R."/>
            <person name="Labarre L."/>
            <person name="Lapidus A."/>
            <person name="Lavire C."/>
            <person name="Marechal J."/>
            <person name="Martinez M."/>
            <person name="Mastronunzio J.E."/>
            <person name="Mullin B.C."/>
            <person name="Niemann J."/>
            <person name="Pujic P."/>
            <person name="Rawnsley T."/>
            <person name="Rouy Z."/>
            <person name="Schenowitz C."/>
            <person name="Sellstedt A."/>
            <person name="Tavares F."/>
            <person name="Tomkins J.P."/>
            <person name="Vallenet D."/>
            <person name="Valverde C."/>
            <person name="Wall L.G."/>
            <person name="Wang Y."/>
            <person name="Medigue C."/>
            <person name="Benson D.R."/>
        </authorList>
    </citation>
    <scope>NUCLEOTIDE SEQUENCE [LARGE SCALE GENOMIC DNA]</scope>
    <source>
        <strain evidence="6">DSM 45818 / CECT 9043 / CcI3</strain>
    </source>
</reference>
<dbReference type="GO" id="GO:0006355">
    <property type="term" value="P:regulation of DNA-templated transcription"/>
    <property type="evidence" value="ECO:0007669"/>
    <property type="project" value="InterPro"/>
</dbReference>
<evidence type="ECO:0000313" key="6">
    <source>
        <dbReference type="Proteomes" id="UP000001937"/>
    </source>
</evidence>
<dbReference type="KEGG" id="fra:Francci3_1543"/>
<dbReference type="HOGENOM" id="CLU_1862240_0_0_11"/>
<organism evidence="5 6">
    <name type="scientific">Frankia casuarinae (strain DSM 45818 / CECT 9043 / HFP020203 / CcI3)</name>
    <dbReference type="NCBI Taxonomy" id="106370"/>
    <lineage>
        <taxon>Bacteria</taxon>
        <taxon>Bacillati</taxon>
        <taxon>Actinomycetota</taxon>
        <taxon>Actinomycetes</taxon>
        <taxon>Frankiales</taxon>
        <taxon>Frankiaceae</taxon>
        <taxon>Frankia</taxon>
    </lineage>
</organism>